<sequence length="154" mass="16921">MAKTVAFLPQLAAQKITTPVNMIAICRPGDWIGAYLANHPRYLRLEFDDVDSPQEGTTPFSPGLAQQILEFLQEVGDESVIVHCQAGYSRSCAVAKFMVDNLGYTLDLHRPGATGTAIHFNRLVYQTLMDVSGRSMRSFYLNLQDSASHEGGLG</sequence>
<proteinExistence type="predicted"/>
<name>A0A7W7KFH1_PSENT</name>
<dbReference type="EMBL" id="JACHLI010000001">
    <property type="protein sequence ID" value="MBB4861466.1"/>
    <property type="molecule type" value="Genomic_DNA"/>
</dbReference>
<dbReference type="SUPFAM" id="SSF52799">
    <property type="entry name" value="(Phosphotyrosine protein) phosphatases II"/>
    <property type="match status" value="1"/>
</dbReference>
<dbReference type="Gene3D" id="3.90.190.10">
    <property type="entry name" value="Protein tyrosine phosphatase superfamily"/>
    <property type="match status" value="1"/>
</dbReference>
<evidence type="ECO:0008006" key="3">
    <source>
        <dbReference type="Google" id="ProtNLM"/>
    </source>
</evidence>
<gene>
    <name evidence="1" type="ORF">HNP46_000277</name>
</gene>
<protein>
    <recommendedName>
        <fullName evidence="3">Tyrosine specific protein phosphatases domain-containing protein</fullName>
    </recommendedName>
</protein>
<dbReference type="Proteomes" id="UP000566995">
    <property type="component" value="Unassembled WGS sequence"/>
</dbReference>
<reference evidence="1 2" key="1">
    <citation type="submission" date="2020-08" db="EMBL/GenBank/DDBJ databases">
        <title>Functional genomics of gut bacteria from endangered species of beetles.</title>
        <authorList>
            <person name="Carlos-Shanley C."/>
        </authorList>
    </citation>
    <scope>NUCLEOTIDE SEQUENCE [LARGE SCALE GENOMIC DNA]</scope>
    <source>
        <strain evidence="1 2">S00179</strain>
    </source>
</reference>
<evidence type="ECO:0000313" key="1">
    <source>
        <dbReference type="EMBL" id="MBB4861466.1"/>
    </source>
</evidence>
<accession>A0A7W7KFH1</accession>
<organism evidence="1 2">
    <name type="scientific">Pseudomonas nitroreducens</name>
    <dbReference type="NCBI Taxonomy" id="46680"/>
    <lineage>
        <taxon>Bacteria</taxon>
        <taxon>Pseudomonadati</taxon>
        <taxon>Pseudomonadota</taxon>
        <taxon>Gammaproteobacteria</taxon>
        <taxon>Pseudomonadales</taxon>
        <taxon>Pseudomonadaceae</taxon>
        <taxon>Pseudomonas</taxon>
    </lineage>
</organism>
<comment type="caution">
    <text evidence="1">The sequence shown here is derived from an EMBL/GenBank/DDBJ whole genome shotgun (WGS) entry which is preliminary data.</text>
</comment>
<dbReference type="RefSeq" id="WP_184585729.1">
    <property type="nucleotide sequence ID" value="NZ_JACHLI010000001.1"/>
</dbReference>
<evidence type="ECO:0000313" key="2">
    <source>
        <dbReference type="Proteomes" id="UP000566995"/>
    </source>
</evidence>
<dbReference type="InterPro" id="IPR029021">
    <property type="entry name" value="Prot-tyrosine_phosphatase-like"/>
</dbReference>
<dbReference type="AlphaFoldDB" id="A0A7W7KFH1"/>